<dbReference type="AlphaFoldDB" id="A0A8D8UFH7"/>
<evidence type="ECO:0000256" key="1">
    <source>
        <dbReference type="SAM" id="Phobius"/>
    </source>
</evidence>
<accession>A0A8D8UFH7</accession>
<keyword evidence="1" id="KW-1133">Transmembrane helix</keyword>
<keyword evidence="1" id="KW-0472">Membrane</keyword>
<organism evidence="2">
    <name type="scientific">Cacopsylla melanoneura</name>
    <dbReference type="NCBI Taxonomy" id="428564"/>
    <lineage>
        <taxon>Eukaryota</taxon>
        <taxon>Metazoa</taxon>
        <taxon>Ecdysozoa</taxon>
        <taxon>Arthropoda</taxon>
        <taxon>Hexapoda</taxon>
        <taxon>Insecta</taxon>
        <taxon>Pterygota</taxon>
        <taxon>Neoptera</taxon>
        <taxon>Paraneoptera</taxon>
        <taxon>Hemiptera</taxon>
        <taxon>Sternorrhyncha</taxon>
        <taxon>Psylloidea</taxon>
        <taxon>Psyllidae</taxon>
        <taxon>Psyllinae</taxon>
        <taxon>Cacopsylla</taxon>
    </lineage>
</organism>
<feature type="transmembrane region" description="Helical" evidence="1">
    <location>
        <begin position="64"/>
        <end position="84"/>
    </location>
</feature>
<proteinExistence type="predicted"/>
<protein>
    <submittedName>
        <fullName evidence="2">Uncharacterized protein</fullName>
    </submittedName>
</protein>
<dbReference type="EMBL" id="HBUF01339986">
    <property type="protein sequence ID" value="CAG6701592.1"/>
    <property type="molecule type" value="Transcribed_RNA"/>
</dbReference>
<sequence length="100" mass="11241">MIQRNSTFKGILKGVNQAMYESNERFNGFLYYIDTNFSIETPKYLCSRKSNSGNQLKTISKKNLGLGLGGCFSCRAAIFFGGYVGNRFRGRGLSRDVRCT</sequence>
<name>A0A8D8UFH7_9HEMI</name>
<keyword evidence="1" id="KW-0812">Transmembrane</keyword>
<evidence type="ECO:0000313" key="2">
    <source>
        <dbReference type="EMBL" id="CAG6701592.1"/>
    </source>
</evidence>
<reference evidence="2" key="1">
    <citation type="submission" date="2021-05" db="EMBL/GenBank/DDBJ databases">
        <authorList>
            <person name="Alioto T."/>
            <person name="Alioto T."/>
            <person name="Gomez Garrido J."/>
        </authorList>
    </citation>
    <scope>NUCLEOTIDE SEQUENCE</scope>
</reference>